<reference evidence="2" key="1">
    <citation type="submission" date="2022-11" db="UniProtKB">
        <authorList>
            <consortium name="WormBaseParasite"/>
        </authorList>
    </citation>
    <scope>IDENTIFICATION</scope>
</reference>
<evidence type="ECO:0000313" key="1">
    <source>
        <dbReference type="Proteomes" id="UP000887563"/>
    </source>
</evidence>
<name>A0A914NQN0_MELIC</name>
<keyword evidence="1" id="KW-1185">Reference proteome</keyword>
<evidence type="ECO:0000313" key="2">
    <source>
        <dbReference type="WBParaSite" id="Minc3s06676g40159"/>
    </source>
</evidence>
<sequence length="52" mass="6256">MRNFSRQKMRKMRKMRNAKCEMSPALICILFIILHQKIVAIKFNIKEAKSFL</sequence>
<accession>A0A914NQN0</accession>
<organism evidence="1 2">
    <name type="scientific">Meloidogyne incognita</name>
    <name type="common">Southern root-knot nematode worm</name>
    <name type="synonym">Oxyuris incognita</name>
    <dbReference type="NCBI Taxonomy" id="6306"/>
    <lineage>
        <taxon>Eukaryota</taxon>
        <taxon>Metazoa</taxon>
        <taxon>Ecdysozoa</taxon>
        <taxon>Nematoda</taxon>
        <taxon>Chromadorea</taxon>
        <taxon>Rhabditida</taxon>
        <taxon>Tylenchina</taxon>
        <taxon>Tylenchomorpha</taxon>
        <taxon>Tylenchoidea</taxon>
        <taxon>Meloidogynidae</taxon>
        <taxon>Meloidogyninae</taxon>
        <taxon>Meloidogyne</taxon>
        <taxon>Meloidogyne incognita group</taxon>
    </lineage>
</organism>
<dbReference type="WBParaSite" id="Minc3s06676g40159">
    <property type="protein sequence ID" value="Minc3s06676g40159"/>
    <property type="gene ID" value="Minc3s06676g40159"/>
</dbReference>
<dbReference type="AlphaFoldDB" id="A0A914NQN0"/>
<proteinExistence type="predicted"/>
<protein>
    <submittedName>
        <fullName evidence="2">Uncharacterized protein</fullName>
    </submittedName>
</protein>
<dbReference type="Proteomes" id="UP000887563">
    <property type="component" value="Unplaced"/>
</dbReference>